<keyword evidence="1" id="KW-0812">Transmembrane</keyword>
<accession>A0A455SII5</accession>
<protein>
    <submittedName>
        <fullName evidence="2">Uncharacterized protein</fullName>
    </submittedName>
</protein>
<sequence length="202" mass="22534">MYDFYLNDLRCGIEKDTGKRDFRMLFLKCIFPFLVALLLAFALTERVGADSGAPVRFCELSLAPVEPGQTESAIQRFSCVDSPSVADEHRVWLLDLYQHTHYGGKVLHVTGTVNACQQHAAYALSSLPVESNGFRWDKTISSFKLAPQHDCLYTALYEQSQLRGTCFYYKGNVPLVSSRLNDRIASLQLSADTPVTCSPAPL</sequence>
<evidence type="ECO:0000313" key="2">
    <source>
        <dbReference type="EMBL" id="BBH86732.1"/>
    </source>
</evidence>
<feature type="transmembrane region" description="Helical" evidence="1">
    <location>
        <begin position="25"/>
        <end position="43"/>
    </location>
</feature>
<keyword evidence="1" id="KW-0472">Membrane</keyword>
<keyword evidence="1" id="KW-1133">Transmembrane helix</keyword>
<name>A0A455SII5_9CHLR</name>
<evidence type="ECO:0000256" key="1">
    <source>
        <dbReference type="SAM" id="Phobius"/>
    </source>
</evidence>
<dbReference type="AlphaFoldDB" id="A0A455SII5"/>
<organism evidence="2">
    <name type="scientific">Thermosporothrix sp. COM3</name>
    <dbReference type="NCBI Taxonomy" id="2490863"/>
    <lineage>
        <taxon>Bacteria</taxon>
        <taxon>Bacillati</taxon>
        <taxon>Chloroflexota</taxon>
        <taxon>Ktedonobacteria</taxon>
        <taxon>Ktedonobacterales</taxon>
        <taxon>Thermosporotrichaceae</taxon>
        <taxon>Thermosporothrix</taxon>
    </lineage>
</organism>
<dbReference type="Gene3D" id="2.60.20.10">
    <property type="entry name" value="Crystallins"/>
    <property type="match status" value="1"/>
</dbReference>
<gene>
    <name evidence="2" type="ORF">KTC_14830</name>
</gene>
<dbReference type="EMBL" id="AP019376">
    <property type="protein sequence ID" value="BBH86732.1"/>
    <property type="molecule type" value="Genomic_DNA"/>
</dbReference>
<proteinExistence type="predicted"/>
<reference evidence="2" key="1">
    <citation type="submission" date="2018-12" db="EMBL/GenBank/DDBJ databases">
        <title>Novel natural products biosynthetic potential of the class Ktedonobacteria.</title>
        <authorList>
            <person name="Zheng Y."/>
            <person name="Saitou A."/>
            <person name="Wang C.M."/>
            <person name="Toyoda A."/>
            <person name="Minakuchi Y."/>
            <person name="Sekiguchi Y."/>
            <person name="Ueda K."/>
            <person name="Takano H."/>
            <person name="Sakai Y."/>
            <person name="Yokota A."/>
            <person name="Yabe S."/>
        </authorList>
    </citation>
    <scope>NUCLEOTIDE SEQUENCE</scope>
    <source>
        <strain evidence="2">COM3</strain>
    </source>
</reference>